<keyword evidence="3" id="KW-1185">Reference proteome</keyword>
<evidence type="ECO:0000256" key="1">
    <source>
        <dbReference type="SAM" id="MobiDB-lite"/>
    </source>
</evidence>
<feature type="compositionally biased region" description="Low complexity" evidence="1">
    <location>
        <begin position="138"/>
        <end position="152"/>
    </location>
</feature>
<proteinExistence type="predicted"/>
<dbReference type="EMBL" id="CAXHTA020000016">
    <property type="protein sequence ID" value="CAL5226182.1"/>
    <property type="molecule type" value="Genomic_DNA"/>
</dbReference>
<organism evidence="2 3">
    <name type="scientific">Coccomyxa viridis</name>
    <dbReference type="NCBI Taxonomy" id="1274662"/>
    <lineage>
        <taxon>Eukaryota</taxon>
        <taxon>Viridiplantae</taxon>
        <taxon>Chlorophyta</taxon>
        <taxon>core chlorophytes</taxon>
        <taxon>Trebouxiophyceae</taxon>
        <taxon>Trebouxiophyceae incertae sedis</taxon>
        <taxon>Coccomyxaceae</taxon>
        <taxon>Coccomyxa</taxon>
    </lineage>
</organism>
<evidence type="ECO:0000313" key="3">
    <source>
        <dbReference type="Proteomes" id="UP001497392"/>
    </source>
</evidence>
<name>A0ABP1G1U2_9CHLO</name>
<gene>
    <name evidence="2" type="primary">g9012</name>
    <name evidence="2" type="ORF">VP750_LOCUS8088</name>
</gene>
<evidence type="ECO:0000313" key="2">
    <source>
        <dbReference type="EMBL" id="CAL5226182.1"/>
    </source>
</evidence>
<reference evidence="2 3" key="1">
    <citation type="submission" date="2024-06" db="EMBL/GenBank/DDBJ databases">
        <authorList>
            <person name="Kraege A."/>
            <person name="Thomma B."/>
        </authorList>
    </citation>
    <scope>NUCLEOTIDE SEQUENCE [LARGE SCALE GENOMIC DNA]</scope>
</reference>
<feature type="region of interest" description="Disordered" evidence="1">
    <location>
        <begin position="131"/>
        <end position="217"/>
    </location>
</feature>
<dbReference type="Proteomes" id="UP001497392">
    <property type="component" value="Unassembled WGS sequence"/>
</dbReference>
<sequence length="235" mass="25420">MSVSNADVEAGAHGVCLGRLLESAREEAEKLESAIGIVKIELSKAPDSSQLGQLLLEQHAGLWELRKMKEKQIGKLLDSIAAKPQPQASSGAKEAPTQKYPQFTGQGLSDDDPCSSLGLYDSDINKAFTYPDVSQTTSGAPAWPSPSPWLSSGHHDKPPTLPPSPRQETSKYPQVSLRPSPEGAGFNTDGQRVVPKASKWQRPSWLPSKHRDSPETMATFNEAYGEHLSKRPPGT</sequence>
<feature type="region of interest" description="Disordered" evidence="1">
    <location>
        <begin position="78"/>
        <end position="116"/>
    </location>
</feature>
<protein>
    <submittedName>
        <fullName evidence="2">G9012 protein</fullName>
    </submittedName>
</protein>
<comment type="caution">
    <text evidence="2">The sequence shown here is derived from an EMBL/GenBank/DDBJ whole genome shotgun (WGS) entry which is preliminary data.</text>
</comment>
<accession>A0ABP1G1U2</accession>